<dbReference type="SUPFAM" id="SSF53955">
    <property type="entry name" value="Lysozyme-like"/>
    <property type="match status" value="1"/>
</dbReference>
<accession>A0A3A1Y573</accession>
<proteinExistence type="inferred from homology"/>
<dbReference type="RefSeq" id="WP_119497062.1">
    <property type="nucleotide sequence ID" value="NZ_NRJH01000034.1"/>
</dbReference>
<evidence type="ECO:0000313" key="6">
    <source>
        <dbReference type="Proteomes" id="UP000266258"/>
    </source>
</evidence>
<dbReference type="EMBL" id="NRJH01000034">
    <property type="protein sequence ID" value="RIY32520.1"/>
    <property type="molecule type" value="Genomic_DNA"/>
</dbReference>
<sequence>MTIFLSNSKQIATSALIFAFWASAVNAKEITEITNYSSLALSNGHATNVNQRLLYQNTLNYVQNLKSLSQESKQELDARLSGLQSYVLYPLILTTVIKKFPNDYPLIKYLDYYTQYFPTANFSKEAIDSSLLTLSNNGDYNAILDIYNKLGKDYPYNLTALCAVSNAIINTSQTYDYPSINNTFNRALEESYINSCGSFLRSYVDNGLVDNSNTQVVKDFILKNANYSRVNLIKRIDFITRLNQENNTLAQYAIQIADNPKVILERYYPNNADASQVDLANLRFLATKIGFKDDNSLIDYVNTIEQSSLSPELKQAALAQYIDVYFFRISPEVVNRYIGKYNTDRVLENSVRRAIINQQPYLQYIELMSEDKQNSTEWTYWKAKALAQTNPRQSRRLMEKVLEQPGFYGLLASKALNKPFKVANNLVKPLDKSPTLNQDLPWYNAAIKEANELNDTTTALYLWRNFEVDNSYTGLINWSYNNGLYYLGVNSSIRQGLRDNLAARFPNAYTQSFTEKTQNLTVSKTFAQAIARQESAWNYNATSSARAYGLMQFINATARRTAQNMGIDYSGYRDLFDPEYAISLGTYHLSELLDANDNNRALAAIGYNAGPGRITQWLRNANGRLSFDEFVATIPFNETRNYVMNTITFDYYLQILQGVKNPVTIYDREWNRKY</sequence>
<dbReference type="CDD" id="cd13401">
    <property type="entry name" value="Slt70-like"/>
    <property type="match status" value="1"/>
</dbReference>
<comment type="caution">
    <text evidence="5">The sequence shown here is derived from an EMBL/GenBank/DDBJ whole genome shotgun (WGS) entry which is preliminary data.</text>
</comment>
<gene>
    <name evidence="5" type="ORF">CJP74_04360</name>
</gene>
<dbReference type="InterPro" id="IPR008939">
    <property type="entry name" value="Lytic_TGlycosylase_superhlx_U"/>
</dbReference>
<comment type="similarity">
    <text evidence="1">Belongs to the transglycosylase Slt family.</text>
</comment>
<protein>
    <recommendedName>
        <fullName evidence="4">Transglycosylase SLT domain-containing protein</fullName>
    </recommendedName>
</protein>
<evidence type="ECO:0000256" key="2">
    <source>
        <dbReference type="ARBA" id="ARBA00022729"/>
    </source>
</evidence>
<dbReference type="GO" id="GO:0004553">
    <property type="term" value="F:hydrolase activity, hydrolyzing O-glycosyl compounds"/>
    <property type="evidence" value="ECO:0007669"/>
    <property type="project" value="InterPro"/>
</dbReference>
<evidence type="ECO:0000313" key="5">
    <source>
        <dbReference type="EMBL" id="RIY32520.1"/>
    </source>
</evidence>
<reference evidence="5 6" key="1">
    <citation type="submission" date="2017-08" db="EMBL/GenBank/DDBJ databases">
        <title>Reclassification of Bisgaard taxon 37 and 44.</title>
        <authorList>
            <person name="Christensen H."/>
        </authorList>
    </citation>
    <scope>NUCLEOTIDE SEQUENCE [LARGE SCALE GENOMIC DNA]</scope>
    <source>
        <strain evidence="5 6">B96_4</strain>
    </source>
</reference>
<feature type="signal peptide" evidence="3">
    <location>
        <begin position="1"/>
        <end position="27"/>
    </location>
</feature>
<dbReference type="Pfam" id="PF01464">
    <property type="entry name" value="SLT"/>
    <property type="match status" value="1"/>
</dbReference>
<dbReference type="GO" id="GO:0042597">
    <property type="term" value="C:periplasmic space"/>
    <property type="evidence" value="ECO:0007669"/>
    <property type="project" value="InterPro"/>
</dbReference>
<evidence type="ECO:0000256" key="1">
    <source>
        <dbReference type="ARBA" id="ARBA00007734"/>
    </source>
</evidence>
<feature type="domain" description="Transglycosylase SLT" evidence="4">
    <location>
        <begin position="513"/>
        <end position="623"/>
    </location>
</feature>
<name>A0A3A1Y573_9GAMM</name>
<dbReference type="Gene3D" id="1.25.20.10">
    <property type="entry name" value="Bacterial muramidases"/>
    <property type="match status" value="1"/>
</dbReference>
<keyword evidence="6" id="KW-1185">Reference proteome</keyword>
<dbReference type="Gene3D" id="1.10.530.10">
    <property type="match status" value="1"/>
</dbReference>
<dbReference type="AlphaFoldDB" id="A0A3A1Y573"/>
<evidence type="ECO:0000259" key="4">
    <source>
        <dbReference type="Pfam" id="PF01464"/>
    </source>
</evidence>
<organism evidence="5 6">
    <name type="scientific">Psittacicella melopsittaci</name>
    <dbReference type="NCBI Taxonomy" id="2028576"/>
    <lineage>
        <taxon>Bacteria</taxon>
        <taxon>Pseudomonadati</taxon>
        <taxon>Pseudomonadota</taxon>
        <taxon>Gammaproteobacteria</taxon>
        <taxon>Pasteurellales</taxon>
        <taxon>Psittacicellaceae</taxon>
        <taxon>Psittacicella</taxon>
    </lineage>
</organism>
<dbReference type="InterPro" id="IPR023346">
    <property type="entry name" value="Lysozyme-like_dom_sf"/>
</dbReference>
<dbReference type="SUPFAM" id="SSF48435">
    <property type="entry name" value="Bacterial muramidases"/>
    <property type="match status" value="1"/>
</dbReference>
<evidence type="ECO:0000256" key="3">
    <source>
        <dbReference type="SAM" id="SignalP"/>
    </source>
</evidence>
<feature type="chain" id="PRO_5017285673" description="Transglycosylase SLT domain-containing protein" evidence="3">
    <location>
        <begin position="28"/>
        <end position="674"/>
    </location>
</feature>
<dbReference type="OrthoDB" id="92254at2"/>
<dbReference type="PANTHER" id="PTHR37423:SF5">
    <property type="entry name" value="SOLUBLE LYTIC MUREIN TRANSGLYCOSYLASE"/>
    <property type="match status" value="1"/>
</dbReference>
<dbReference type="Proteomes" id="UP000266258">
    <property type="component" value="Unassembled WGS sequence"/>
</dbReference>
<dbReference type="PANTHER" id="PTHR37423">
    <property type="entry name" value="SOLUBLE LYTIC MUREIN TRANSGLYCOSYLASE-RELATED"/>
    <property type="match status" value="1"/>
</dbReference>
<dbReference type="InterPro" id="IPR008258">
    <property type="entry name" value="Transglycosylase_SLT_dom_1"/>
</dbReference>
<keyword evidence="2 3" id="KW-0732">Signal</keyword>